<protein>
    <recommendedName>
        <fullName evidence="3">DUF1501 domain-containing protein</fullName>
    </recommendedName>
</protein>
<name>A0A6P2D7I0_9BACT</name>
<dbReference type="EMBL" id="LR593886">
    <property type="protein sequence ID" value="VTR95452.1"/>
    <property type="molecule type" value="Genomic_DNA"/>
</dbReference>
<dbReference type="Gene3D" id="3.40.720.10">
    <property type="entry name" value="Alkaline Phosphatase, subunit A"/>
    <property type="match status" value="1"/>
</dbReference>
<organism evidence="1 2">
    <name type="scientific">Gemmata massiliana</name>
    <dbReference type="NCBI Taxonomy" id="1210884"/>
    <lineage>
        <taxon>Bacteria</taxon>
        <taxon>Pseudomonadati</taxon>
        <taxon>Planctomycetota</taxon>
        <taxon>Planctomycetia</taxon>
        <taxon>Gemmatales</taxon>
        <taxon>Gemmataceae</taxon>
        <taxon>Gemmata</taxon>
    </lineage>
</organism>
<gene>
    <name evidence="1" type="ORF">SOIL9_22620</name>
</gene>
<accession>A0A6P2D7I0</accession>
<dbReference type="RefSeq" id="WP_162669863.1">
    <property type="nucleotide sequence ID" value="NZ_LR593886.1"/>
</dbReference>
<dbReference type="SUPFAM" id="SSF53649">
    <property type="entry name" value="Alkaline phosphatase-like"/>
    <property type="match status" value="1"/>
</dbReference>
<evidence type="ECO:0000313" key="1">
    <source>
        <dbReference type="EMBL" id="VTR95452.1"/>
    </source>
</evidence>
<proteinExistence type="predicted"/>
<dbReference type="AlphaFoldDB" id="A0A6P2D7I0"/>
<evidence type="ECO:0000313" key="2">
    <source>
        <dbReference type="Proteomes" id="UP000464178"/>
    </source>
</evidence>
<dbReference type="InterPro" id="IPR017850">
    <property type="entry name" value="Alkaline_phosphatase_core_sf"/>
</dbReference>
<dbReference type="PROSITE" id="PS51318">
    <property type="entry name" value="TAT"/>
    <property type="match status" value="1"/>
</dbReference>
<sequence length="448" mass="47006">MVTPKPQSCGGLSRREMLRVGALAPLGFGLTDVLRARADAGAKKRARSVILLFMWGGPSHLDTWDPKPAAPLEVRGAFDSIATTVPGLRIGEHFPRLAARAHQYAVVRSMTHTDPAHLSPVHHLMTGRIAPKPNSDADGASRGDAPCLGAVVQKLAPATGAMPSAVTLPWAVSHPSAPGGTAPGQNGGWLGAGTDPFLVTGNPNQESFTVGGLSAPGDVPAPRLRSRAELSRLLDRTGEPGAGFTGLQGKALDLLLAPAVSTAFDLSREPARVRDKYGRHPHGQSCLLARRLVEAGTRLVTVNWPDDGHAFWDTHGDNFPSLKTRLMPPADAAFAALLDDLTARGLLDETLVVWVGEFGRTPRVENGGRQHWPQCYSAVLAGGGVRGGAVYGSSDRIGAQPASNPVSPADLTATVYHAMGIDPATEIPDPAGRPWKVADGTPVQQLFG</sequence>
<dbReference type="PANTHER" id="PTHR43737:SF1">
    <property type="entry name" value="DUF1501 DOMAIN-CONTAINING PROTEIN"/>
    <property type="match status" value="1"/>
</dbReference>
<dbReference type="InterPro" id="IPR006311">
    <property type="entry name" value="TAT_signal"/>
</dbReference>
<dbReference type="InterPro" id="IPR010869">
    <property type="entry name" value="DUF1501"/>
</dbReference>
<keyword evidence="2" id="KW-1185">Reference proteome</keyword>
<dbReference type="Pfam" id="PF07394">
    <property type="entry name" value="DUF1501"/>
    <property type="match status" value="1"/>
</dbReference>
<dbReference type="KEGG" id="gms:SOIL9_22620"/>
<evidence type="ECO:0008006" key="3">
    <source>
        <dbReference type="Google" id="ProtNLM"/>
    </source>
</evidence>
<reference evidence="1 2" key="1">
    <citation type="submission" date="2019-05" db="EMBL/GenBank/DDBJ databases">
        <authorList>
            <consortium name="Science for Life Laboratories"/>
        </authorList>
    </citation>
    <scope>NUCLEOTIDE SEQUENCE [LARGE SCALE GENOMIC DNA]</scope>
    <source>
        <strain evidence="1">Soil9</strain>
    </source>
</reference>
<dbReference type="PANTHER" id="PTHR43737">
    <property type="entry name" value="BLL7424 PROTEIN"/>
    <property type="match status" value="1"/>
</dbReference>
<dbReference type="Proteomes" id="UP000464178">
    <property type="component" value="Chromosome"/>
</dbReference>